<feature type="domain" description="TauD/TfdA-like" evidence="3">
    <location>
        <begin position="61"/>
        <end position="240"/>
    </location>
</feature>
<accession>A0A169P6Y8</accession>
<dbReference type="InterPro" id="IPR003819">
    <property type="entry name" value="TauD/TfdA-like"/>
</dbReference>
<dbReference type="GO" id="GO:0051213">
    <property type="term" value="F:dioxygenase activity"/>
    <property type="evidence" value="ECO:0007669"/>
    <property type="project" value="UniProtKB-KW"/>
</dbReference>
<organism evidence="4 5">
    <name type="scientific">Streptomyces laurentii</name>
    <dbReference type="NCBI Taxonomy" id="39478"/>
    <lineage>
        <taxon>Bacteria</taxon>
        <taxon>Bacillati</taxon>
        <taxon>Actinomycetota</taxon>
        <taxon>Actinomycetes</taxon>
        <taxon>Kitasatosporales</taxon>
        <taxon>Streptomycetaceae</taxon>
        <taxon>Streptomyces</taxon>
    </lineage>
</organism>
<sequence>MDDEALGATPAHWSEAITIKNALDQELALALCGMVLGEPFAWATLQQGRLVQNVLPIAGDEENQSGYGSESLLEFHTEDGFHPQRCDYLMLLGLRNHDRVPTIVASVRDIRLSDEDRDILASESFHILPDTEHIRQLEAWDPDHPALAEARRMLERPVPSAVLLGDRLSPYLRIDRPFMRCVDDDPRAVAALDRLMEELERVQQDVVVEQGSLLVVDNYLAAHGRRSFRARYDGTDRWLKKQLVSRNLRRGLNTSTTDSHRVIL</sequence>
<dbReference type="Gene3D" id="3.60.130.10">
    <property type="entry name" value="Clavaminate synthase-like"/>
    <property type="match status" value="1"/>
</dbReference>
<dbReference type="Pfam" id="PF02668">
    <property type="entry name" value="TauD"/>
    <property type="match status" value="1"/>
</dbReference>
<keyword evidence="4" id="KW-0223">Dioxygenase</keyword>
<evidence type="ECO:0000313" key="5">
    <source>
        <dbReference type="Proteomes" id="UP000217676"/>
    </source>
</evidence>
<dbReference type="EMBL" id="AP017424">
    <property type="protein sequence ID" value="BAU86652.1"/>
    <property type="molecule type" value="Genomic_DNA"/>
</dbReference>
<reference evidence="4 5" key="1">
    <citation type="journal article" date="2016" name="Genome Announc.">
        <title>Complete Genome Sequence of Thiostrepton-Producing Streptomyces laurentii ATCC 31255.</title>
        <authorList>
            <person name="Doi K."/>
            <person name="Fujino Y."/>
            <person name="Nagayoshi Y."/>
            <person name="Ohshima T."/>
            <person name="Ogata S."/>
        </authorList>
    </citation>
    <scope>NUCLEOTIDE SEQUENCE [LARGE SCALE GENOMIC DNA]</scope>
    <source>
        <strain evidence="4 5">ATCC 31255</strain>
    </source>
</reference>
<dbReference type="KEGG" id="slau:SLA_5783"/>
<gene>
    <name evidence="4" type="ORF">SLA_5783</name>
</gene>
<dbReference type="InterPro" id="IPR042098">
    <property type="entry name" value="TauD-like_sf"/>
</dbReference>
<dbReference type="SUPFAM" id="SSF51197">
    <property type="entry name" value="Clavaminate synthase-like"/>
    <property type="match status" value="1"/>
</dbReference>
<name>A0A169P6Y8_STRLU</name>
<dbReference type="AlphaFoldDB" id="A0A169P6Y8"/>
<dbReference type="Proteomes" id="UP000217676">
    <property type="component" value="Chromosome"/>
</dbReference>
<evidence type="ECO:0000313" key="4">
    <source>
        <dbReference type="EMBL" id="BAU86652.1"/>
    </source>
</evidence>
<evidence type="ECO:0000256" key="1">
    <source>
        <dbReference type="ARBA" id="ARBA00023002"/>
    </source>
</evidence>
<evidence type="ECO:0000256" key="2">
    <source>
        <dbReference type="ARBA" id="ARBA00023004"/>
    </source>
</evidence>
<evidence type="ECO:0000259" key="3">
    <source>
        <dbReference type="Pfam" id="PF02668"/>
    </source>
</evidence>
<proteinExistence type="predicted"/>
<keyword evidence="2" id="KW-0408">Iron</keyword>
<protein>
    <submittedName>
        <fullName evidence="4">Taurine catabolism dioxygenase tauD/tfdA</fullName>
    </submittedName>
</protein>
<keyword evidence="1" id="KW-0560">Oxidoreductase</keyword>
<keyword evidence="5" id="KW-1185">Reference proteome</keyword>